<comment type="caution">
    <text evidence="7">The sequence shown here is derived from an EMBL/GenBank/DDBJ whole genome shotgun (WGS) entry which is preliminary data.</text>
</comment>
<dbReference type="Proteomes" id="UP000531216">
    <property type="component" value="Unassembled WGS sequence"/>
</dbReference>
<evidence type="ECO:0000256" key="4">
    <source>
        <dbReference type="ARBA" id="ARBA00022989"/>
    </source>
</evidence>
<feature type="transmembrane region" description="Helical" evidence="6">
    <location>
        <begin position="154"/>
        <end position="173"/>
    </location>
</feature>
<dbReference type="PANTHER" id="PTHR30086:SF20">
    <property type="entry name" value="ARGININE EXPORTER PROTEIN ARGO-RELATED"/>
    <property type="match status" value="1"/>
</dbReference>
<keyword evidence="8" id="KW-1185">Reference proteome</keyword>
<evidence type="ECO:0000256" key="2">
    <source>
        <dbReference type="ARBA" id="ARBA00022475"/>
    </source>
</evidence>
<name>A0A7W6FWK3_9HYPH</name>
<dbReference type="RefSeq" id="WP_090966875.1">
    <property type="nucleotide sequence ID" value="NZ_FOOA01000042.1"/>
</dbReference>
<gene>
    <name evidence="7" type="ORF">GGR05_004485</name>
</gene>
<feature type="transmembrane region" description="Helical" evidence="6">
    <location>
        <begin position="127"/>
        <end position="148"/>
    </location>
</feature>
<evidence type="ECO:0000256" key="5">
    <source>
        <dbReference type="ARBA" id="ARBA00023136"/>
    </source>
</evidence>
<dbReference type="InterPro" id="IPR001123">
    <property type="entry name" value="LeuE-type"/>
</dbReference>
<comment type="subcellular location">
    <subcellularLocation>
        <location evidence="1">Cell membrane</location>
        <topology evidence="1">Multi-pass membrane protein</topology>
    </subcellularLocation>
</comment>
<evidence type="ECO:0000256" key="6">
    <source>
        <dbReference type="SAM" id="Phobius"/>
    </source>
</evidence>
<dbReference type="GO" id="GO:0015171">
    <property type="term" value="F:amino acid transmembrane transporter activity"/>
    <property type="evidence" value="ECO:0007669"/>
    <property type="project" value="TreeGrafter"/>
</dbReference>
<dbReference type="EMBL" id="JACIDO010000028">
    <property type="protein sequence ID" value="MBB3938313.1"/>
    <property type="molecule type" value="Genomic_DNA"/>
</dbReference>
<evidence type="ECO:0000256" key="1">
    <source>
        <dbReference type="ARBA" id="ARBA00004651"/>
    </source>
</evidence>
<feature type="transmembrane region" description="Helical" evidence="6">
    <location>
        <begin position="88"/>
        <end position="106"/>
    </location>
</feature>
<evidence type="ECO:0000313" key="7">
    <source>
        <dbReference type="EMBL" id="MBB3938313.1"/>
    </source>
</evidence>
<feature type="transmembrane region" description="Helical" evidence="6">
    <location>
        <begin position="185"/>
        <end position="206"/>
    </location>
</feature>
<dbReference type="AlphaFoldDB" id="A0A7W6FWK3"/>
<feature type="transmembrane region" description="Helical" evidence="6">
    <location>
        <begin position="58"/>
        <end position="76"/>
    </location>
</feature>
<keyword evidence="4 6" id="KW-1133">Transmembrane helix</keyword>
<reference evidence="7 8" key="1">
    <citation type="submission" date="2020-08" db="EMBL/GenBank/DDBJ databases">
        <title>Genomic Encyclopedia of Type Strains, Phase IV (KMG-IV): sequencing the most valuable type-strain genomes for metagenomic binning, comparative biology and taxonomic classification.</title>
        <authorList>
            <person name="Goeker M."/>
        </authorList>
    </citation>
    <scope>NUCLEOTIDE SEQUENCE [LARGE SCALE GENOMIC DNA]</scope>
    <source>
        <strain evidence="7 8">DSM 25024</strain>
    </source>
</reference>
<dbReference type="Pfam" id="PF01810">
    <property type="entry name" value="LysE"/>
    <property type="match status" value="1"/>
</dbReference>
<organism evidence="7 8">
    <name type="scientific">Aureimonas phyllosphaerae</name>
    <dbReference type="NCBI Taxonomy" id="1166078"/>
    <lineage>
        <taxon>Bacteria</taxon>
        <taxon>Pseudomonadati</taxon>
        <taxon>Pseudomonadota</taxon>
        <taxon>Alphaproteobacteria</taxon>
        <taxon>Hyphomicrobiales</taxon>
        <taxon>Aurantimonadaceae</taxon>
        <taxon>Aureimonas</taxon>
    </lineage>
</organism>
<dbReference type="OrthoDB" id="6710777at2"/>
<accession>A0A7W6FWK3</accession>
<proteinExistence type="predicted"/>
<evidence type="ECO:0000256" key="3">
    <source>
        <dbReference type="ARBA" id="ARBA00022692"/>
    </source>
</evidence>
<keyword evidence="5 6" id="KW-0472">Membrane</keyword>
<keyword evidence="2" id="KW-1003">Cell membrane</keyword>
<sequence>MQPNPPHAILASIPNPEGPVPLDTFAPFVLASMALLLTPGPTNTILAASSAAMGLRRAWMLPLAEAAGYVIAIFAFVRASELLADIPIALPALKGVAAAWLLYSAYKLWTQPVEQRVPAVGEAIKQVFLTTLLNPKAMLVGTIIIPTALPAQAISGLLLFPCLSVAAGALWMTIGSAVPSRLRPFAYKGAACIIGVFSFAAASSAAHLI</sequence>
<dbReference type="GO" id="GO:0005886">
    <property type="term" value="C:plasma membrane"/>
    <property type="evidence" value="ECO:0007669"/>
    <property type="project" value="UniProtKB-SubCell"/>
</dbReference>
<keyword evidence="3 6" id="KW-0812">Transmembrane</keyword>
<evidence type="ECO:0000313" key="8">
    <source>
        <dbReference type="Proteomes" id="UP000531216"/>
    </source>
</evidence>
<feature type="transmembrane region" description="Helical" evidence="6">
    <location>
        <begin position="25"/>
        <end position="46"/>
    </location>
</feature>
<protein>
    <submittedName>
        <fullName evidence="7">Threonine/homoserine/homoserine lactone efflux protein</fullName>
    </submittedName>
</protein>
<dbReference type="PANTHER" id="PTHR30086">
    <property type="entry name" value="ARGININE EXPORTER PROTEIN ARGO"/>
    <property type="match status" value="1"/>
</dbReference>